<dbReference type="PANTHER" id="PTHR11645:SF53">
    <property type="entry name" value="PYRROLINE-5-CARBOXYLATE REDUCTASE 3"/>
    <property type="match status" value="1"/>
</dbReference>
<dbReference type="GO" id="GO:0055129">
    <property type="term" value="P:L-proline biosynthetic process"/>
    <property type="evidence" value="ECO:0007669"/>
    <property type="project" value="TreeGrafter"/>
</dbReference>
<dbReference type="HAMAP" id="MF_01925">
    <property type="entry name" value="P5C_reductase"/>
    <property type="match status" value="1"/>
</dbReference>
<dbReference type="Gene3D" id="1.10.3730.10">
    <property type="entry name" value="ProC C-terminal domain-like"/>
    <property type="match status" value="1"/>
</dbReference>
<dbReference type="PANTHER" id="PTHR11645">
    <property type="entry name" value="PYRROLINE-5-CARBOXYLATE REDUCTASE"/>
    <property type="match status" value="1"/>
</dbReference>
<proteinExistence type="inferred from homology"/>
<dbReference type="Proteomes" id="UP001311799">
    <property type="component" value="Unassembled WGS sequence"/>
</dbReference>
<dbReference type="PIRSF" id="PIRSF000193">
    <property type="entry name" value="Pyrrol-5-carb_rd"/>
    <property type="match status" value="1"/>
</dbReference>
<comment type="caution">
    <text evidence="4">The sequence shown here is derived from an EMBL/GenBank/DDBJ whole genome shotgun (WGS) entry which is preliminary data.</text>
</comment>
<evidence type="ECO:0000313" key="4">
    <source>
        <dbReference type="EMBL" id="KAK6589025.1"/>
    </source>
</evidence>
<evidence type="ECO:0008006" key="6">
    <source>
        <dbReference type="Google" id="ProtNLM"/>
    </source>
</evidence>
<evidence type="ECO:0000256" key="1">
    <source>
        <dbReference type="ARBA" id="ARBA00005525"/>
    </source>
</evidence>
<accession>A0AAV9XZS0</accession>
<dbReference type="SUPFAM" id="SSF48179">
    <property type="entry name" value="6-phosphogluconate dehydrogenase C-terminal domain-like"/>
    <property type="match status" value="1"/>
</dbReference>
<gene>
    <name evidence="4" type="ORF">RS030_243591</name>
</gene>
<dbReference type="AlphaFoldDB" id="A0AAV9XZS0"/>
<keyword evidence="5" id="KW-1185">Reference proteome</keyword>
<sequence length="285" mass="31417">MISKKLGFIGCGNITKAIIGGMILSNKINENDIFIFDLDRECINYFKTKYVNIKALNSSEGVIENSDLIFLCIKPHILNGILEDINRMKYTDDLKSGKKVLISVCAGKSLADIYCVFRNNSIFCIRAMPNLTLSICEGTWLYCENPNVDFYNNGFNSSDEIIQILETCGKVYKISEDIFPNCTVISGCGPGFIANIVQNMISSSIGIGVPEDLAKNLVLETIYGTSKLLLDMNCEQDPLEFQKRVSTPGGSTEAGINVLESSGISKLFLNCFKSSLDKCIELGKN</sequence>
<dbReference type="InterPro" id="IPR029036">
    <property type="entry name" value="P5CR_dimer"/>
</dbReference>
<dbReference type="Pfam" id="PF14748">
    <property type="entry name" value="P5CR_dimer"/>
    <property type="match status" value="1"/>
</dbReference>
<dbReference type="EMBL" id="JAWDEY010000016">
    <property type="protein sequence ID" value="KAK6589025.1"/>
    <property type="molecule type" value="Genomic_DNA"/>
</dbReference>
<dbReference type="GO" id="GO:0004735">
    <property type="term" value="F:pyrroline-5-carboxylate reductase activity"/>
    <property type="evidence" value="ECO:0007669"/>
    <property type="project" value="InterPro"/>
</dbReference>
<name>A0AAV9XZS0_9CRYT</name>
<evidence type="ECO:0000313" key="5">
    <source>
        <dbReference type="Proteomes" id="UP001311799"/>
    </source>
</evidence>
<feature type="domain" description="Pyrroline-5-carboxylate reductase dimerisation" evidence="3">
    <location>
        <begin position="176"/>
        <end position="281"/>
    </location>
</feature>
<comment type="similarity">
    <text evidence="1">Belongs to the pyrroline-5-carboxylate reductase family.</text>
</comment>
<dbReference type="Gene3D" id="3.40.50.720">
    <property type="entry name" value="NAD(P)-binding Rossmann-like Domain"/>
    <property type="match status" value="1"/>
</dbReference>
<dbReference type="InterPro" id="IPR008927">
    <property type="entry name" value="6-PGluconate_DH-like_C_sf"/>
</dbReference>
<evidence type="ECO:0000259" key="2">
    <source>
        <dbReference type="Pfam" id="PF03807"/>
    </source>
</evidence>
<dbReference type="InterPro" id="IPR028939">
    <property type="entry name" value="P5C_Rdtase_cat_N"/>
</dbReference>
<feature type="domain" description="Pyrroline-5-carboxylate reductase catalytic N-terminal" evidence="2">
    <location>
        <begin position="5"/>
        <end position="107"/>
    </location>
</feature>
<reference evidence="4 5" key="1">
    <citation type="submission" date="2023-10" db="EMBL/GenBank/DDBJ databases">
        <title>Comparative genomics analysis reveals potential genetic determinants of host preference in Cryptosporidium xiaoi.</title>
        <authorList>
            <person name="Xiao L."/>
            <person name="Li J."/>
        </authorList>
    </citation>
    <scope>NUCLEOTIDE SEQUENCE [LARGE SCALE GENOMIC DNA]</scope>
    <source>
        <strain evidence="4 5">52996</strain>
    </source>
</reference>
<dbReference type="Pfam" id="PF03807">
    <property type="entry name" value="F420_oxidored"/>
    <property type="match status" value="1"/>
</dbReference>
<organism evidence="4 5">
    <name type="scientific">Cryptosporidium xiaoi</name>
    <dbReference type="NCBI Taxonomy" id="659607"/>
    <lineage>
        <taxon>Eukaryota</taxon>
        <taxon>Sar</taxon>
        <taxon>Alveolata</taxon>
        <taxon>Apicomplexa</taxon>
        <taxon>Conoidasida</taxon>
        <taxon>Coccidia</taxon>
        <taxon>Eucoccidiorida</taxon>
        <taxon>Eimeriorina</taxon>
        <taxon>Cryptosporidiidae</taxon>
        <taxon>Cryptosporidium</taxon>
    </lineage>
</organism>
<dbReference type="InterPro" id="IPR000304">
    <property type="entry name" value="Pyrroline-COOH_reductase"/>
</dbReference>
<dbReference type="InterPro" id="IPR036291">
    <property type="entry name" value="NAD(P)-bd_dom_sf"/>
</dbReference>
<dbReference type="SUPFAM" id="SSF51735">
    <property type="entry name" value="NAD(P)-binding Rossmann-fold domains"/>
    <property type="match status" value="1"/>
</dbReference>
<protein>
    <recommendedName>
        <fullName evidence="6">Pyrroline-5-carboxylate reductase</fullName>
    </recommendedName>
</protein>
<evidence type="ECO:0000259" key="3">
    <source>
        <dbReference type="Pfam" id="PF14748"/>
    </source>
</evidence>